<dbReference type="EMBL" id="JAGYWB010000016">
    <property type="protein sequence ID" value="KAI0496636.1"/>
    <property type="molecule type" value="Genomic_DNA"/>
</dbReference>
<gene>
    <name evidence="1" type="ORF">KFK09_022957</name>
</gene>
<evidence type="ECO:0000313" key="1">
    <source>
        <dbReference type="EMBL" id="KAI0496636.1"/>
    </source>
</evidence>
<proteinExistence type="predicted"/>
<organism evidence="1 2">
    <name type="scientific">Dendrobium nobile</name>
    <name type="common">Orchid</name>
    <dbReference type="NCBI Taxonomy" id="94219"/>
    <lineage>
        <taxon>Eukaryota</taxon>
        <taxon>Viridiplantae</taxon>
        <taxon>Streptophyta</taxon>
        <taxon>Embryophyta</taxon>
        <taxon>Tracheophyta</taxon>
        <taxon>Spermatophyta</taxon>
        <taxon>Magnoliopsida</taxon>
        <taxon>Liliopsida</taxon>
        <taxon>Asparagales</taxon>
        <taxon>Orchidaceae</taxon>
        <taxon>Epidendroideae</taxon>
        <taxon>Malaxideae</taxon>
        <taxon>Dendrobiinae</taxon>
        <taxon>Dendrobium</taxon>
    </lineage>
</organism>
<comment type="caution">
    <text evidence="1">The sequence shown here is derived from an EMBL/GenBank/DDBJ whole genome shotgun (WGS) entry which is preliminary data.</text>
</comment>
<reference evidence="1" key="1">
    <citation type="journal article" date="2022" name="Front. Genet.">
        <title>Chromosome-Scale Assembly of the Dendrobium nobile Genome Provides Insights Into the Molecular Mechanism of the Biosynthesis of the Medicinal Active Ingredient of Dendrobium.</title>
        <authorList>
            <person name="Xu Q."/>
            <person name="Niu S.-C."/>
            <person name="Li K.-L."/>
            <person name="Zheng P.-J."/>
            <person name="Zhang X.-J."/>
            <person name="Jia Y."/>
            <person name="Liu Y."/>
            <person name="Niu Y.-X."/>
            <person name="Yu L.-H."/>
            <person name="Chen D.-F."/>
            <person name="Zhang G.-Q."/>
        </authorList>
    </citation>
    <scope>NUCLEOTIDE SEQUENCE</scope>
    <source>
        <tissue evidence="1">Leaf</tissue>
    </source>
</reference>
<dbReference type="Proteomes" id="UP000829196">
    <property type="component" value="Unassembled WGS sequence"/>
</dbReference>
<keyword evidence="2" id="KW-1185">Reference proteome</keyword>
<accession>A0A8T3AJ94</accession>
<dbReference type="AlphaFoldDB" id="A0A8T3AJ94"/>
<protein>
    <submittedName>
        <fullName evidence="1">Uncharacterized protein</fullName>
    </submittedName>
</protein>
<evidence type="ECO:0000313" key="2">
    <source>
        <dbReference type="Proteomes" id="UP000829196"/>
    </source>
</evidence>
<name>A0A8T3AJ94_DENNO</name>
<sequence length="80" mass="8874">MYEVAESNKFSATELPSMLPFPKHNRSTITSKAIKAQIQGKMIKSLVFRAQAISLALICSSIRGGEEIFKNKLKILSMNS</sequence>